<dbReference type="PROSITE" id="PS51257">
    <property type="entry name" value="PROKAR_LIPOPROTEIN"/>
    <property type="match status" value="1"/>
</dbReference>
<proteinExistence type="predicted"/>
<keyword evidence="1" id="KW-0732">Signal</keyword>
<dbReference type="EMBL" id="QGKM01000008">
    <property type="protein sequence ID" value="PWQ99856.1"/>
    <property type="molecule type" value="Genomic_DNA"/>
</dbReference>
<evidence type="ECO:0000313" key="3">
    <source>
        <dbReference type="Proteomes" id="UP000245539"/>
    </source>
</evidence>
<comment type="caution">
    <text evidence="2">The sequence shown here is derived from an EMBL/GenBank/DDBJ whole genome shotgun (WGS) entry which is preliminary data.</text>
</comment>
<accession>A0A317CMU3</accession>
<dbReference type="Proteomes" id="UP000245539">
    <property type="component" value="Unassembled WGS sequence"/>
</dbReference>
<name>A0A317CMU3_9GAMM</name>
<protein>
    <submittedName>
        <fullName evidence="2">Uncharacterized protein</fullName>
    </submittedName>
</protein>
<feature type="chain" id="PRO_5016341765" evidence="1">
    <location>
        <begin position="26"/>
        <end position="80"/>
    </location>
</feature>
<reference evidence="2 3" key="1">
    <citation type="submission" date="2018-05" db="EMBL/GenBank/DDBJ databases">
        <title>Leucothrix arctica sp. nov., isolated from Arctic seawater.</title>
        <authorList>
            <person name="Choi A."/>
            <person name="Baek K."/>
        </authorList>
    </citation>
    <scope>NUCLEOTIDE SEQUENCE [LARGE SCALE GENOMIC DNA]</scope>
    <source>
        <strain evidence="2 3">JCM 18388</strain>
    </source>
</reference>
<sequence length="80" mass="7170">MKKITTAAAIISFAFLTGCSGQQVADAAIGVAKVPFKVVGAAATAAATTAGTVAGTAAGGPLGGAVGGAVGGAIVGALTP</sequence>
<evidence type="ECO:0000256" key="1">
    <source>
        <dbReference type="SAM" id="SignalP"/>
    </source>
</evidence>
<gene>
    <name evidence="2" type="ORF">DKW60_05120</name>
</gene>
<keyword evidence="3" id="KW-1185">Reference proteome</keyword>
<organism evidence="2 3">
    <name type="scientific">Leucothrix pacifica</name>
    <dbReference type="NCBI Taxonomy" id="1247513"/>
    <lineage>
        <taxon>Bacteria</taxon>
        <taxon>Pseudomonadati</taxon>
        <taxon>Pseudomonadota</taxon>
        <taxon>Gammaproteobacteria</taxon>
        <taxon>Thiotrichales</taxon>
        <taxon>Thiotrichaceae</taxon>
        <taxon>Leucothrix</taxon>
    </lineage>
</organism>
<dbReference type="RefSeq" id="WP_109836589.1">
    <property type="nucleotide sequence ID" value="NZ_QGKM01000008.1"/>
</dbReference>
<evidence type="ECO:0000313" key="2">
    <source>
        <dbReference type="EMBL" id="PWQ99856.1"/>
    </source>
</evidence>
<dbReference type="AlphaFoldDB" id="A0A317CMU3"/>
<feature type="signal peptide" evidence="1">
    <location>
        <begin position="1"/>
        <end position="25"/>
    </location>
</feature>